<gene>
    <name evidence="2" type="ORF">OFUS_LOCUS16980</name>
</gene>
<dbReference type="GO" id="GO:0005743">
    <property type="term" value="C:mitochondrial inner membrane"/>
    <property type="evidence" value="ECO:0007669"/>
    <property type="project" value="TreeGrafter"/>
</dbReference>
<dbReference type="InterPro" id="IPR000719">
    <property type="entry name" value="Prot_kinase_dom"/>
</dbReference>
<dbReference type="InterPro" id="IPR045307">
    <property type="entry name" value="ADCK1_dom"/>
</dbReference>
<dbReference type="CDD" id="cd13969">
    <property type="entry name" value="ADCK1-like"/>
    <property type="match status" value="1"/>
</dbReference>
<dbReference type="PANTHER" id="PTHR43173:SF19">
    <property type="entry name" value="AARF DOMAIN-CONTAINING PROTEIN KINASE 1"/>
    <property type="match status" value="1"/>
</dbReference>
<proteinExistence type="inferred from homology"/>
<dbReference type="EMBL" id="CAIIXF020000008">
    <property type="protein sequence ID" value="CAH1791947.1"/>
    <property type="molecule type" value="Genomic_DNA"/>
</dbReference>
<evidence type="ECO:0000313" key="3">
    <source>
        <dbReference type="Proteomes" id="UP000749559"/>
    </source>
</evidence>
<dbReference type="InterPro" id="IPR051130">
    <property type="entry name" value="Mito_struct-func_regulator"/>
</dbReference>
<comment type="similarity">
    <text evidence="1">Belongs to the protein kinase superfamily. ADCK protein kinase family.</text>
</comment>
<organism evidence="2 3">
    <name type="scientific">Owenia fusiformis</name>
    <name type="common">Polychaete worm</name>
    <dbReference type="NCBI Taxonomy" id="6347"/>
    <lineage>
        <taxon>Eukaryota</taxon>
        <taxon>Metazoa</taxon>
        <taxon>Spiralia</taxon>
        <taxon>Lophotrochozoa</taxon>
        <taxon>Annelida</taxon>
        <taxon>Polychaeta</taxon>
        <taxon>Sedentaria</taxon>
        <taxon>Canalipalpata</taxon>
        <taxon>Sabellida</taxon>
        <taxon>Oweniida</taxon>
        <taxon>Oweniidae</taxon>
        <taxon>Owenia</taxon>
    </lineage>
</organism>
<dbReference type="InterPro" id="IPR004147">
    <property type="entry name" value="ABC1_dom"/>
</dbReference>
<evidence type="ECO:0000313" key="2">
    <source>
        <dbReference type="EMBL" id="CAH1791947.1"/>
    </source>
</evidence>
<accession>A0A8J1U154</accession>
<dbReference type="OrthoDB" id="427480at2759"/>
<dbReference type="GO" id="GO:0005524">
    <property type="term" value="F:ATP binding"/>
    <property type="evidence" value="ECO:0007669"/>
    <property type="project" value="InterPro"/>
</dbReference>
<dbReference type="Pfam" id="PF03109">
    <property type="entry name" value="ABC1"/>
    <property type="match status" value="1"/>
</dbReference>
<protein>
    <submittedName>
        <fullName evidence="2">Uncharacterized protein</fullName>
    </submittedName>
</protein>
<dbReference type="SMART" id="SM00220">
    <property type="entry name" value="S_TKc"/>
    <property type="match status" value="1"/>
</dbReference>
<evidence type="ECO:0000256" key="1">
    <source>
        <dbReference type="ARBA" id="ARBA00009670"/>
    </source>
</evidence>
<comment type="caution">
    <text evidence="2">The sequence shown here is derived from an EMBL/GenBank/DDBJ whole genome shotgun (WGS) entry which is preliminary data.</text>
</comment>
<dbReference type="GO" id="GO:0007005">
    <property type="term" value="P:mitochondrion organization"/>
    <property type="evidence" value="ECO:0007669"/>
    <property type="project" value="TreeGrafter"/>
</dbReference>
<dbReference type="Proteomes" id="UP000749559">
    <property type="component" value="Unassembled WGS sequence"/>
</dbReference>
<dbReference type="GO" id="GO:0004672">
    <property type="term" value="F:protein kinase activity"/>
    <property type="evidence" value="ECO:0007669"/>
    <property type="project" value="InterPro"/>
</dbReference>
<name>A0A8J1U154_OWEFU</name>
<dbReference type="AlphaFoldDB" id="A0A8J1U154"/>
<dbReference type="InterPro" id="IPR011009">
    <property type="entry name" value="Kinase-like_dom_sf"/>
</dbReference>
<dbReference type="Gene3D" id="1.10.510.10">
    <property type="entry name" value="Transferase(Phosphotransferase) domain 1"/>
    <property type="match status" value="1"/>
</dbReference>
<sequence>MSVLRKLWPALKFGTVAGTLGGTVTYLHSVEWDVGSIGLVRFGRAAFVIGKVAVDYKLTLGKLDSNSDEYMNAKSQVHLRSAVKLHDLCCKNGGCFIKVGQHIAALEYLLPSEYVTTLKVLHDDAPQSSLEDLSKVIREDLGHDISEIFTSFDTTPIGAASLAQVHRATLKDGTEVAVKIQHPNLKRHASVDMATMEVLVKGVAWLFPEFQFLWISEETKKNLPLEMDFLHEGANCERVAKIYKDFSFLKVPKIYWDLSTDRVLTMEYCEGGKVTDKQYMEQHKIPVDQVTRCLGKLYSEMIFVEGYVHCDPHPGNVLVNKTSSGDTEIVLLDHGLYQSLSDKFRLDYCELWMSLIKADTEAIKLNAERMGCGEMYPLFACIITARSWDSVTKGIDKAPATASEDQEIQENAGNYLSEITGILNNVPRQLLLILKTNDLLRGIEYALESRADASSFIGMSRCCVRALTQHKLENADNFTSRFGIRVKGQWSLFSLTLYEVAMRVKSSYIWLLLAGLLRRQPSITAS</sequence>
<dbReference type="PANTHER" id="PTHR43173">
    <property type="entry name" value="ABC1 FAMILY PROTEIN"/>
    <property type="match status" value="1"/>
</dbReference>
<keyword evidence="3" id="KW-1185">Reference proteome</keyword>
<dbReference type="SUPFAM" id="SSF56112">
    <property type="entry name" value="Protein kinase-like (PK-like)"/>
    <property type="match status" value="1"/>
</dbReference>
<reference evidence="2" key="1">
    <citation type="submission" date="2022-03" db="EMBL/GenBank/DDBJ databases">
        <authorList>
            <person name="Martin C."/>
        </authorList>
    </citation>
    <scope>NUCLEOTIDE SEQUENCE</scope>
</reference>
<dbReference type="GO" id="GO:0055088">
    <property type="term" value="P:lipid homeostasis"/>
    <property type="evidence" value="ECO:0007669"/>
    <property type="project" value="TreeGrafter"/>
</dbReference>